<dbReference type="STRING" id="59919.PMM2034"/>
<evidence type="ECO:0000313" key="1">
    <source>
        <dbReference type="EMBL" id="CAX37113.1"/>
    </source>
</evidence>
<sequence>MILGFTMKFTNSPFAILDKNMNALDYQKRNLIYEDYWRREGFFQRLHKESE</sequence>
<proteinExistence type="predicted"/>
<gene>
    <name evidence="1" type="ordered locus">PMM2034</name>
</gene>
<dbReference type="AlphaFoldDB" id="B9ER29"/>
<evidence type="ECO:0000313" key="2">
    <source>
        <dbReference type="Proteomes" id="UP000001026"/>
    </source>
</evidence>
<protein>
    <submittedName>
        <fullName evidence="1">Uncharacterized protein</fullName>
    </submittedName>
</protein>
<dbReference type="KEGG" id="pmm:PMM2034"/>
<reference evidence="1 2" key="1">
    <citation type="journal article" date="2003" name="Nature">
        <title>Genome divergence in two Prochlorococcus ecotypes reflects oceanic niche differentiation.</title>
        <authorList>
            <person name="Rocap G."/>
            <person name="Larimer F.W."/>
            <person name="Lamerdin J.E."/>
            <person name="Malfatti S."/>
            <person name="Chain P."/>
            <person name="Ahlgren N.A."/>
            <person name="Arellano A."/>
            <person name="Coleman M."/>
            <person name="Hauser L."/>
            <person name="Hess W.R."/>
            <person name="Johnson Z.I."/>
            <person name="Land M.L."/>
            <person name="Lindell D."/>
            <person name="Post A.F."/>
            <person name="Regala W."/>
            <person name="Shah M."/>
            <person name="Shaw S.L."/>
            <person name="Steglich C."/>
            <person name="Sullivan M.B."/>
            <person name="Ting C.S."/>
            <person name="Tolonen A."/>
            <person name="Webb E.A."/>
            <person name="Zinser E.R."/>
            <person name="Chisholm S.W."/>
        </authorList>
    </citation>
    <scope>NUCLEOTIDE SEQUENCE [LARGE SCALE GENOMIC DNA]</scope>
    <source>
        <strain evidence="2">CCMP1986 / NIES-2087 / MED4</strain>
    </source>
</reference>
<name>B9ER29_PROMP</name>
<organism evidence="1 2">
    <name type="scientific">Prochlorococcus marinus subsp. pastoris (strain CCMP1986 / NIES-2087 / MED4)</name>
    <dbReference type="NCBI Taxonomy" id="59919"/>
    <lineage>
        <taxon>Bacteria</taxon>
        <taxon>Bacillati</taxon>
        <taxon>Cyanobacteriota</taxon>
        <taxon>Cyanophyceae</taxon>
        <taxon>Synechococcales</taxon>
        <taxon>Prochlorococcaceae</taxon>
        <taxon>Prochlorococcus</taxon>
    </lineage>
</organism>
<dbReference type="Proteomes" id="UP000001026">
    <property type="component" value="Chromosome"/>
</dbReference>
<dbReference type="EMBL" id="BX548174">
    <property type="protein sequence ID" value="CAX37113.1"/>
    <property type="molecule type" value="Genomic_DNA"/>
</dbReference>
<accession>B9ER29</accession>
<dbReference type="HOGENOM" id="CLU_3102565_0_0_3"/>